<sequence>MAFPPVDASSHITKYPSFKSPTTTSNRPTRHIVFTDSRTVVTLGAEDKSKTRRKTNVKYFQYLRHFASQSLSDPNIVGALHTGVATVAKIPKGGLKDWADQYRQLVRSVQTRSNMVD</sequence>
<evidence type="ECO:0000313" key="2">
    <source>
        <dbReference type="EMBL" id="GAV03652.1"/>
    </source>
</evidence>
<gene>
    <name evidence="2" type="primary">RvY_14046-1</name>
    <name evidence="2" type="synonym">RvY_14046.1</name>
    <name evidence="2" type="ORF">RvY_14046</name>
</gene>
<organism evidence="2 3">
    <name type="scientific">Ramazzottius varieornatus</name>
    <name type="common">Water bear</name>
    <name type="synonym">Tardigrade</name>
    <dbReference type="NCBI Taxonomy" id="947166"/>
    <lineage>
        <taxon>Eukaryota</taxon>
        <taxon>Metazoa</taxon>
        <taxon>Ecdysozoa</taxon>
        <taxon>Tardigrada</taxon>
        <taxon>Eutardigrada</taxon>
        <taxon>Parachela</taxon>
        <taxon>Hypsibioidea</taxon>
        <taxon>Ramazzottiidae</taxon>
        <taxon>Ramazzottius</taxon>
    </lineage>
</organism>
<reference evidence="2 3" key="1">
    <citation type="journal article" date="2016" name="Nat. Commun.">
        <title>Extremotolerant tardigrade genome and improved radiotolerance of human cultured cells by tardigrade-unique protein.</title>
        <authorList>
            <person name="Hashimoto T."/>
            <person name="Horikawa D.D."/>
            <person name="Saito Y."/>
            <person name="Kuwahara H."/>
            <person name="Kozuka-Hata H."/>
            <person name="Shin-I T."/>
            <person name="Minakuchi Y."/>
            <person name="Ohishi K."/>
            <person name="Motoyama A."/>
            <person name="Aizu T."/>
            <person name="Enomoto A."/>
            <person name="Kondo K."/>
            <person name="Tanaka S."/>
            <person name="Hara Y."/>
            <person name="Koshikawa S."/>
            <person name="Sagara H."/>
            <person name="Miura T."/>
            <person name="Yokobori S."/>
            <person name="Miyagawa K."/>
            <person name="Suzuki Y."/>
            <person name="Kubo T."/>
            <person name="Oyama M."/>
            <person name="Kohara Y."/>
            <person name="Fujiyama A."/>
            <person name="Arakawa K."/>
            <person name="Katayama T."/>
            <person name="Toyoda A."/>
            <person name="Kunieda T."/>
        </authorList>
    </citation>
    <scope>NUCLEOTIDE SEQUENCE [LARGE SCALE GENOMIC DNA]</scope>
    <source>
        <strain evidence="2 3">YOKOZUNA-1</strain>
    </source>
</reference>
<comment type="caution">
    <text evidence="2">The sequence shown here is derived from an EMBL/GenBank/DDBJ whole genome shotgun (WGS) entry which is preliminary data.</text>
</comment>
<keyword evidence="3" id="KW-1185">Reference proteome</keyword>
<dbReference type="EMBL" id="BDGG01000009">
    <property type="protein sequence ID" value="GAV03652.1"/>
    <property type="molecule type" value="Genomic_DNA"/>
</dbReference>
<proteinExistence type="predicted"/>
<dbReference type="Proteomes" id="UP000186922">
    <property type="component" value="Unassembled WGS sequence"/>
</dbReference>
<feature type="region of interest" description="Disordered" evidence="1">
    <location>
        <begin position="1"/>
        <end position="28"/>
    </location>
</feature>
<evidence type="ECO:0000313" key="3">
    <source>
        <dbReference type="Proteomes" id="UP000186922"/>
    </source>
</evidence>
<protein>
    <submittedName>
        <fullName evidence="2">Uncharacterized protein</fullName>
    </submittedName>
</protein>
<dbReference type="AlphaFoldDB" id="A0A1D1VQ02"/>
<evidence type="ECO:0000256" key="1">
    <source>
        <dbReference type="SAM" id="MobiDB-lite"/>
    </source>
</evidence>
<accession>A0A1D1VQ02</accession>
<name>A0A1D1VQ02_RAMVA</name>